<protein>
    <recommendedName>
        <fullName evidence="2">KIB1-4 beta-propeller domain-containing protein</fullName>
    </recommendedName>
</protein>
<proteinExistence type="predicted"/>
<dbReference type="PANTHER" id="PTHR33110">
    <property type="entry name" value="F-BOX/KELCH-REPEAT PROTEIN-RELATED"/>
    <property type="match status" value="1"/>
</dbReference>
<feature type="domain" description="KIB1-4 beta-propeller" evidence="2">
    <location>
        <begin position="254"/>
        <end position="486"/>
    </location>
</feature>
<dbReference type="Gramene" id="OB10G24930.1">
    <property type="protein sequence ID" value="OB10G24930.1"/>
    <property type="gene ID" value="OB10G24930"/>
</dbReference>
<dbReference type="EnsemblPlants" id="OB10G24930.1">
    <property type="protein sequence ID" value="OB10G24930.1"/>
    <property type="gene ID" value="OB10G24930"/>
</dbReference>
<dbReference type="PANTHER" id="PTHR33110:SF26">
    <property type="entry name" value="OS10G0550400 PROTEIN"/>
    <property type="match status" value="1"/>
</dbReference>
<sequence>MRRAATRAAGRGRYGGRGRAPRGGGGGLGEETGSEGPSQASQTKPKPRLACMRRAATMAGGGGGWARRRGASDRAKPARPSPTPVSLACAAPRRWRRGAAAGTLGRAPAPSPSPSAPPPSPAPAPVAAATGRAAGRGRYGGGGGGLGEETGSERSSQASQTKPKPRLACMRRAATVAAGRSRGTPSRRALLFTALAPFVTFADYLSLRLVDRAWRVHCRRIGHAPPPFPWLLLPERERETAVGPRRRATVRRVFYDVPGGRSYAYEAPSMDIHRCVATGHGWLVMVAEEPPRRIMLFNPITGEQRIVAWPFVKWNVRFHAVLTSSPAHAGCFLVVVWDRLLAFCRPDDFQGWQTLRSPGFRYHAARSDVVSVGSMVYVVDERRRLWRVDLDDVNPKVLRRDTGFTLPSQELRRHYLVESLGHVLLVLSDERYSNVALYKLNWEARAWLPVAACPGERVLLLGRGCSAAVPSSSAAGHAPGAVLFAHQPSTMPDVDGVIGDRQAWFWSESRVGVVPLVLKKTVPHRQGDFSTTGDSFWFFPAVDPDENAR</sequence>
<feature type="compositionally biased region" description="Gly residues" evidence="1">
    <location>
        <begin position="137"/>
        <end position="148"/>
    </location>
</feature>
<name>J3N4P5_ORYBR</name>
<evidence type="ECO:0000313" key="4">
    <source>
        <dbReference type="Proteomes" id="UP000006038"/>
    </source>
</evidence>
<feature type="compositionally biased region" description="Pro residues" evidence="1">
    <location>
        <begin position="109"/>
        <end position="124"/>
    </location>
</feature>
<dbReference type="Pfam" id="PF03478">
    <property type="entry name" value="Beta-prop_KIB1-4"/>
    <property type="match status" value="1"/>
</dbReference>
<dbReference type="HOGENOM" id="CLU_036759_0_0_1"/>
<reference evidence="3" key="1">
    <citation type="journal article" date="2013" name="Nat. Commun.">
        <title>Whole-genome sequencing of Oryza brachyantha reveals mechanisms underlying Oryza genome evolution.</title>
        <authorList>
            <person name="Chen J."/>
            <person name="Huang Q."/>
            <person name="Gao D."/>
            <person name="Wang J."/>
            <person name="Lang Y."/>
            <person name="Liu T."/>
            <person name="Li B."/>
            <person name="Bai Z."/>
            <person name="Luis Goicoechea J."/>
            <person name="Liang C."/>
            <person name="Chen C."/>
            <person name="Zhang W."/>
            <person name="Sun S."/>
            <person name="Liao Y."/>
            <person name="Zhang X."/>
            <person name="Yang L."/>
            <person name="Song C."/>
            <person name="Wang M."/>
            <person name="Shi J."/>
            <person name="Liu G."/>
            <person name="Liu J."/>
            <person name="Zhou H."/>
            <person name="Zhou W."/>
            <person name="Yu Q."/>
            <person name="An N."/>
            <person name="Chen Y."/>
            <person name="Cai Q."/>
            <person name="Wang B."/>
            <person name="Liu B."/>
            <person name="Min J."/>
            <person name="Huang Y."/>
            <person name="Wu H."/>
            <person name="Li Z."/>
            <person name="Zhang Y."/>
            <person name="Yin Y."/>
            <person name="Song W."/>
            <person name="Jiang J."/>
            <person name="Jackson S.A."/>
            <person name="Wing R.A."/>
            <person name="Wang J."/>
            <person name="Chen M."/>
        </authorList>
    </citation>
    <scope>NUCLEOTIDE SEQUENCE [LARGE SCALE GENOMIC DNA]</scope>
    <source>
        <strain evidence="3">cv. IRGC 101232</strain>
    </source>
</reference>
<dbReference type="OMA" id="WFWSESR"/>
<dbReference type="eggNOG" id="ENOG502R4II">
    <property type="taxonomic scope" value="Eukaryota"/>
</dbReference>
<organism evidence="3">
    <name type="scientific">Oryza brachyantha</name>
    <name type="common">malo sina</name>
    <dbReference type="NCBI Taxonomy" id="4533"/>
    <lineage>
        <taxon>Eukaryota</taxon>
        <taxon>Viridiplantae</taxon>
        <taxon>Streptophyta</taxon>
        <taxon>Embryophyta</taxon>
        <taxon>Tracheophyta</taxon>
        <taxon>Spermatophyta</taxon>
        <taxon>Magnoliopsida</taxon>
        <taxon>Liliopsida</taxon>
        <taxon>Poales</taxon>
        <taxon>Poaceae</taxon>
        <taxon>BOP clade</taxon>
        <taxon>Oryzoideae</taxon>
        <taxon>Oryzeae</taxon>
        <taxon>Oryzinae</taxon>
        <taxon>Oryza</taxon>
    </lineage>
</organism>
<dbReference type="Proteomes" id="UP000006038">
    <property type="component" value="Chromosome 10"/>
</dbReference>
<dbReference type="AlphaFoldDB" id="J3N4P5"/>
<feature type="compositionally biased region" description="Polar residues" evidence="1">
    <location>
        <begin position="153"/>
        <end position="162"/>
    </location>
</feature>
<feature type="compositionally biased region" description="Polar residues" evidence="1">
    <location>
        <begin position="35"/>
        <end position="44"/>
    </location>
</feature>
<feature type="compositionally biased region" description="Low complexity" evidence="1">
    <location>
        <begin position="88"/>
        <end position="108"/>
    </location>
</feature>
<feature type="compositionally biased region" description="Gly residues" evidence="1">
    <location>
        <begin position="21"/>
        <end position="30"/>
    </location>
</feature>
<keyword evidence="4" id="KW-1185">Reference proteome</keyword>
<accession>J3N4P5</accession>
<feature type="region of interest" description="Disordered" evidence="1">
    <location>
        <begin position="1"/>
        <end position="168"/>
    </location>
</feature>
<evidence type="ECO:0000313" key="3">
    <source>
        <dbReference type="EnsemblPlants" id="OB10G24930.1"/>
    </source>
</evidence>
<evidence type="ECO:0000259" key="2">
    <source>
        <dbReference type="Pfam" id="PF03478"/>
    </source>
</evidence>
<dbReference type="InterPro" id="IPR005174">
    <property type="entry name" value="KIB1-4_b-propeller"/>
</dbReference>
<reference evidence="3" key="2">
    <citation type="submission" date="2013-04" db="UniProtKB">
        <authorList>
            <consortium name="EnsemblPlants"/>
        </authorList>
    </citation>
    <scope>IDENTIFICATION</scope>
</reference>
<evidence type="ECO:0000256" key="1">
    <source>
        <dbReference type="SAM" id="MobiDB-lite"/>
    </source>
</evidence>
<feature type="compositionally biased region" description="Low complexity" evidence="1">
    <location>
        <begin position="1"/>
        <end position="11"/>
    </location>
</feature>